<feature type="compositionally biased region" description="Gly residues" evidence="1">
    <location>
        <begin position="272"/>
        <end position="281"/>
    </location>
</feature>
<dbReference type="Gene3D" id="1.10.8.10">
    <property type="entry name" value="DNA helicase RuvA subunit, C-terminal domain"/>
    <property type="match status" value="1"/>
</dbReference>
<dbReference type="OMA" id="LQMSDPN"/>
<comment type="caution">
    <text evidence="3">The sequence shown here is derived from an EMBL/GenBank/DDBJ whole genome shotgun (WGS) entry which is preliminary data.</text>
</comment>
<feature type="compositionally biased region" description="Low complexity" evidence="1">
    <location>
        <begin position="567"/>
        <end position="578"/>
    </location>
</feature>
<dbReference type="OrthoDB" id="9942608at2759"/>
<dbReference type="AlphaFoldDB" id="A0A066VHX0"/>
<feature type="compositionally biased region" description="Low complexity" evidence="1">
    <location>
        <begin position="419"/>
        <end position="431"/>
    </location>
</feature>
<feature type="compositionally biased region" description="Basic and acidic residues" evidence="1">
    <location>
        <begin position="27"/>
        <end position="38"/>
    </location>
</feature>
<dbReference type="SMART" id="SM00546">
    <property type="entry name" value="CUE"/>
    <property type="match status" value="1"/>
</dbReference>
<dbReference type="CDD" id="cd14279">
    <property type="entry name" value="CUE"/>
    <property type="match status" value="1"/>
</dbReference>
<feature type="region of interest" description="Disordered" evidence="1">
    <location>
        <begin position="606"/>
        <end position="628"/>
    </location>
</feature>
<feature type="domain" description="CUE" evidence="2">
    <location>
        <begin position="159"/>
        <end position="202"/>
    </location>
</feature>
<feature type="compositionally biased region" description="Polar residues" evidence="1">
    <location>
        <begin position="432"/>
        <end position="452"/>
    </location>
</feature>
<feature type="region of interest" description="Disordered" evidence="1">
    <location>
        <begin position="337"/>
        <end position="378"/>
    </location>
</feature>
<gene>
    <name evidence="3" type="ORF">K437DRAFT_295624</name>
</gene>
<evidence type="ECO:0000259" key="2">
    <source>
        <dbReference type="PROSITE" id="PS51140"/>
    </source>
</evidence>
<dbReference type="Pfam" id="PF02845">
    <property type="entry name" value="CUE"/>
    <property type="match status" value="1"/>
</dbReference>
<feature type="compositionally biased region" description="Acidic residues" evidence="1">
    <location>
        <begin position="608"/>
        <end position="617"/>
    </location>
</feature>
<sequence>MPAHEKKGSSAGAIDLSALGDALGEGPDTKNDRAKTDTDEAGYTIGDDSDSSPAEATGGNKDKQDREAANASTLGAQYKVPKLPITGGEGERIKSNIAVIRHISAEERNRTQSTQDQGQGNSFSTLLQTSARSNSPSADAPAGAVSAVVDVPGTEHAQGGGSDVDTLIAMFPDLPRDTISDILSAHSNNVEQTANILLGMNDSSAEQGQQSAGTRAGTDRDGAGSEQGAASNEQEATRNDEALARALMQQEQEALALEREQHLRSQQQLFESGGGRGGGSVGSVFGFGRAQQDQQQQQPKPERTYDVNTLNYQPRVRRGNSAQGAPAPVFADLDQQHHTYQQQHHWQKQKQQLPSSQQQQQRPAGHMSRPGGVLPGNAEAKQWSEDINRFAEAGIARAASTFSSLKARANAALAERRQQGAQQHQQLSNGQTLGTSGSITSPATGNQNQQRSPALGSAGAYDRDPAPVGDEELAKILAVSGNGGGGGAPQLVARNLGGTFASSTSKPFLERYGGGSHNGADGNTGARAAARTPVRSNSGAGAGADTETGKLSGWDAVGRTGEAVQDASAATPIPSAPAGRIAIHDNTAKVAAASAGIGLAAGAALNADENDGSDSDLEYVANPFEDEE</sequence>
<feature type="region of interest" description="Disordered" evidence="1">
    <location>
        <begin position="508"/>
        <end position="578"/>
    </location>
</feature>
<dbReference type="RefSeq" id="XP_013241672.1">
    <property type="nucleotide sequence ID" value="XM_013386218.1"/>
</dbReference>
<feature type="compositionally biased region" description="Polar residues" evidence="1">
    <location>
        <begin position="204"/>
        <end position="213"/>
    </location>
</feature>
<accession>A0A066VHX0</accession>
<reference evidence="3 4" key="1">
    <citation type="submission" date="2014-05" db="EMBL/GenBank/DDBJ databases">
        <title>Draft genome sequence of a rare smut relative, Tilletiaria anomala UBC 951.</title>
        <authorList>
            <consortium name="DOE Joint Genome Institute"/>
            <person name="Toome M."/>
            <person name="Kuo A."/>
            <person name="Henrissat B."/>
            <person name="Lipzen A."/>
            <person name="Tritt A."/>
            <person name="Yoshinaga Y."/>
            <person name="Zane M."/>
            <person name="Barry K."/>
            <person name="Grigoriev I.V."/>
            <person name="Spatafora J.W."/>
            <person name="Aimea M.C."/>
        </authorList>
    </citation>
    <scope>NUCLEOTIDE SEQUENCE [LARGE SCALE GENOMIC DNA]</scope>
    <source>
        <strain evidence="3 4">UBC 951</strain>
    </source>
</reference>
<dbReference type="PANTHER" id="PTHR16461">
    <property type="entry name" value="TOLL-INTERACTING PROTEIN"/>
    <property type="match status" value="1"/>
</dbReference>
<organism evidence="3 4">
    <name type="scientific">Tilletiaria anomala (strain ATCC 24038 / CBS 436.72 / UBC 951)</name>
    <dbReference type="NCBI Taxonomy" id="1037660"/>
    <lineage>
        <taxon>Eukaryota</taxon>
        <taxon>Fungi</taxon>
        <taxon>Dikarya</taxon>
        <taxon>Basidiomycota</taxon>
        <taxon>Ustilaginomycotina</taxon>
        <taxon>Exobasidiomycetes</taxon>
        <taxon>Georgefischeriales</taxon>
        <taxon>Tilletiariaceae</taxon>
        <taxon>Tilletiaria</taxon>
    </lineage>
</organism>
<dbReference type="GO" id="GO:0005737">
    <property type="term" value="C:cytoplasm"/>
    <property type="evidence" value="ECO:0007669"/>
    <property type="project" value="TreeGrafter"/>
</dbReference>
<feature type="compositionally biased region" description="Low complexity" evidence="1">
    <location>
        <begin position="282"/>
        <end position="298"/>
    </location>
</feature>
<evidence type="ECO:0000313" key="4">
    <source>
        <dbReference type="Proteomes" id="UP000027361"/>
    </source>
</evidence>
<proteinExistence type="predicted"/>
<dbReference type="HOGENOM" id="CLU_505438_0_0_1"/>
<dbReference type="PROSITE" id="PS51140">
    <property type="entry name" value="CUE"/>
    <property type="match status" value="1"/>
</dbReference>
<dbReference type="EMBL" id="JMSN01000081">
    <property type="protein sequence ID" value="KDN41317.1"/>
    <property type="molecule type" value="Genomic_DNA"/>
</dbReference>
<dbReference type="GO" id="GO:0043130">
    <property type="term" value="F:ubiquitin binding"/>
    <property type="evidence" value="ECO:0007669"/>
    <property type="project" value="InterPro"/>
</dbReference>
<feature type="compositionally biased region" description="Low complexity" evidence="1">
    <location>
        <begin position="338"/>
        <end position="361"/>
    </location>
</feature>
<dbReference type="InParanoid" id="A0A066VHX0"/>
<dbReference type="STRING" id="1037660.A0A066VHX0"/>
<dbReference type="PANTHER" id="PTHR16461:SF5">
    <property type="entry name" value="TOLL-INTERACTING PROTEIN"/>
    <property type="match status" value="1"/>
</dbReference>
<dbReference type="InterPro" id="IPR003892">
    <property type="entry name" value="CUE"/>
</dbReference>
<feature type="region of interest" description="Disordered" evidence="1">
    <location>
        <begin position="270"/>
        <end position="306"/>
    </location>
</feature>
<dbReference type="GO" id="GO:0006511">
    <property type="term" value="P:ubiquitin-dependent protein catabolic process"/>
    <property type="evidence" value="ECO:0007669"/>
    <property type="project" value="TreeGrafter"/>
</dbReference>
<dbReference type="GeneID" id="25267274"/>
<feature type="region of interest" description="Disordered" evidence="1">
    <location>
        <begin position="204"/>
        <end position="238"/>
    </location>
</feature>
<dbReference type="GO" id="GO:0031624">
    <property type="term" value="F:ubiquitin conjugating enzyme binding"/>
    <property type="evidence" value="ECO:0007669"/>
    <property type="project" value="TreeGrafter"/>
</dbReference>
<protein>
    <recommendedName>
        <fullName evidence="2">CUE domain-containing protein</fullName>
    </recommendedName>
</protein>
<feature type="region of interest" description="Disordered" evidence="1">
    <location>
        <begin position="413"/>
        <end position="467"/>
    </location>
</feature>
<evidence type="ECO:0000256" key="1">
    <source>
        <dbReference type="SAM" id="MobiDB-lite"/>
    </source>
</evidence>
<dbReference type="SUPFAM" id="SSF46934">
    <property type="entry name" value="UBA-like"/>
    <property type="match status" value="1"/>
</dbReference>
<dbReference type="Proteomes" id="UP000027361">
    <property type="component" value="Unassembled WGS sequence"/>
</dbReference>
<feature type="region of interest" description="Disordered" evidence="1">
    <location>
        <begin position="1"/>
        <end position="94"/>
    </location>
</feature>
<keyword evidence="4" id="KW-1185">Reference proteome</keyword>
<evidence type="ECO:0000313" key="3">
    <source>
        <dbReference type="EMBL" id="KDN41317.1"/>
    </source>
</evidence>
<dbReference type="InterPro" id="IPR009060">
    <property type="entry name" value="UBA-like_sf"/>
</dbReference>
<name>A0A066VHX0_TILAU</name>